<evidence type="ECO:0000313" key="9">
    <source>
        <dbReference type="EMBL" id="MYC96209.1"/>
    </source>
</evidence>
<comment type="cofactor">
    <cofactor evidence="1 7">
        <name>pyridoxal 5'-phosphate</name>
        <dbReference type="ChEBI" id="CHEBI:597326"/>
    </cofactor>
</comment>
<sequence length="397" mass="42808">MFETITSAPADAILGLTEAFKEDSNPSKINLGVGVYKDGGGQTPVLAAVKEAEERLLRSEATKSYLPIDGLAAYAALSQQIVFGSEHDILSAGRAATVQTPGGTGALRVAADFVRRIFPSAAVWLSDPTWPNHPNVFGSAALQVQSYPYFEAETNGVAFDRMMAALETIPRGDVLLLHGCCHNPTGADLSPQQWQAVAAVCADRGILPLLDFAYQGFGDGLDEDATGVRIVAEHCRELLVATSYSKNFGLYNERVGALTLVAGSAEATDAANSHMKICVRTNYSNPPAHGGQIVAEILGDPELRKRWEVELAEMRNRINDMRHLFVETLDQQGAGPDFSFIARQRGMFSFSGLTPTQVQALRERHSVYIVGSGRINVAGMTESNMDYLCEALADVLK</sequence>
<comment type="similarity">
    <text evidence="2 7">Belongs to the class-I pyridoxal-phosphate-dependent aminotransferase family.</text>
</comment>
<reference evidence="9" key="1">
    <citation type="submission" date="2019-09" db="EMBL/GenBank/DDBJ databases">
        <title>Characterisation of the sponge microbiome using genome-centric metagenomics.</title>
        <authorList>
            <person name="Engelberts J.P."/>
            <person name="Robbins S.J."/>
            <person name="De Goeij J.M."/>
            <person name="Aranda M."/>
            <person name="Bell S.C."/>
            <person name="Webster N.S."/>
        </authorList>
    </citation>
    <scope>NUCLEOTIDE SEQUENCE</scope>
    <source>
        <strain evidence="9">SB0661_bin_32</strain>
    </source>
</reference>
<comment type="caution">
    <text evidence="9">The sequence shown here is derived from an EMBL/GenBank/DDBJ whole genome shotgun (WGS) entry which is preliminary data.</text>
</comment>
<dbReference type="EC" id="2.6.1.-" evidence="7"/>
<evidence type="ECO:0000256" key="4">
    <source>
        <dbReference type="ARBA" id="ARBA00022576"/>
    </source>
</evidence>
<keyword evidence="6" id="KW-0663">Pyridoxal phosphate</keyword>
<dbReference type="GO" id="GO:0005829">
    <property type="term" value="C:cytosol"/>
    <property type="evidence" value="ECO:0007669"/>
    <property type="project" value="TreeGrafter"/>
</dbReference>
<dbReference type="AlphaFoldDB" id="A0A6B1D9J4"/>
<keyword evidence="5 7" id="KW-0808">Transferase</keyword>
<dbReference type="InterPro" id="IPR000796">
    <property type="entry name" value="Asp_trans"/>
</dbReference>
<name>A0A6B1D9J4_9CHLR</name>
<dbReference type="PANTHER" id="PTHR11879">
    <property type="entry name" value="ASPARTATE AMINOTRANSFERASE"/>
    <property type="match status" value="1"/>
</dbReference>
<keyword evidence="4 7" id="KW-0032">Aminotransferase</keyword>
<proteinExistence type="inferred from homology"/>
<dbReference type="InterPro" id="IPR004838">
    <property type="entry name" value="NHTrfase_class1_PyrdxlP-BS"/>
</dbReference>
<dbReference type="CDD" id="cd00609">
    <property type="entry name" value="AAT_like"/>
    <property type="match status" value="1"/>
</dbReference>
<protein>
    <recommendedName>
        <fullName evidence="7">Aminotransferase</fullName>
        <ecNumber evidence="7">2.6.1.-</ecNumber>
    </recommendedName>
</protein>
<dbReference type="EMBL" id="VXMH01000076">
    <property type="protein sequence ID" value="MYC96209.1"/>
    <property type="molecule type" value="Genomic_DNA"/>
</dbReference>
<accession>A0A6B1D9J4</accession>
<feature type="domain" description="Aminotransferase class I/classII large" evidence="8">
    <location>
        <begin position="27"/>
        <end position="392"/>
    </location>
</feature>
<dbReference type="Pfam" id="PF00155">
    <property type="entry name" value="Aminotran_1_2"/>
    <property type="match status" value="1"/>
</dbReference>
<dbReference type="SUPFAM" id="SSF53383">
    <property type="entry name" value="PLP-dependent transferases"/>
    <property type="match status" value="1"/>
</dbReference>
<evidence type="ECO:0000256" key="5">
    <source>
        <dbReference type="ARBA" id="ARBA00022679"/>
    </source>
</evidence>
<dbReference type="InterPro" id="IPR015424">
    <property type="entry name" value="PyrdxlP-dep_Trfase"/>
</dbReference>
<evidence type="ECO:0000256" key="7">
    <source>
        <dbReference type="RuleBase" id="RU000481"/>
    </source>
</evidence>
<dbReference type="GO" id="GO:0004838">
    <property type="term" value="F:L-tyrosine-2-oxoglutarate transaminase activity"/>
    <property type="evidence" value="ECO:0007669"/>
    <property type="project" value="TreeGrafter"/>
</dbReference>
<evidence type="ECO:0000256" key="6">
    <source>
        <dbReference type="ARBA" id="ARBA00022898"/>
    </source>
</evidence>
<evidence type="ECO:0000256" key="2">
    <source>
        <dbReference type="ARBA" id="ARBA00007441"/>
    </source>
</evidence>
<dbReference type="GO" id="GO:0004069">
    <property type="term" value="F:L-aspartate:2-oxoglutarate aminotransferase activity"/>
    <property type="evidence" value="ECO:0007669"/>
    <property type="project" value="TreeGrafter"/>
</dbReference>
<dbReference type="FunFam" id="3.90.1150.10:FF:000001">
    <property type="entry name" value="Aspartate aminotransferase"/>
    <property type="match status" value="1"/>
</dbReference>
<evidence type="ECO:0000259" key="8">
    <source>
        <dbReference type="Pfam" id="PF00155"/>
    </source>
</evidence>
<dbReference type="GO" id="GO:0042802">
    <property type="term" value="F:identical protein binding"/>
    <property type="evidence" value="ECO:0007669"/>
    <property type="project" value="TreeGrafter"/>
</dbReference>
<evidence type="ECO:0000256" key="3">
    <source>
        <dbReference type="ARBA" id="ARBA00011738"/>
    </source>
</evidence>
<dbReference type="InterPro" id="IPR015422">
    <property type="entry name" value="PyrdxlP-dep_Trfase_small"/>
</dbReference>
<comment type="subunit">
    <text evidence="3">Homodimer.</text>
</comment>
<dbReference type="PANTHER" id="PTHR11879:SF22">
    <property type="entry name" value="ASPARTATE AMINOTRANSFERASE, MITOCHONDRIAL"/>
    <property type="match status" value="1"/>
</dbReference>
<gene>
    <name evidence="9" type="ORF">F4X14_14695</name>
</gene>
<dbReference type="Gene3D" id="3.90.1150.10">
    <property type="entry name" value="Aspartate Aminotransferase, domain 1"/>
    <property type="match status" value="1"/>
</dbReference>
<evidence type="ECO:0000256" key="1">
    <source>
        <dbReference type="ARBA" id="ARBA00001933"/>
    </source>
</evidence>
<dbReference type="InterPro" id="IPR004839">
    <property type="entry name" value="Aminotransferase_I/II_large"/>
</dbReference>
<dbReference type="InterPro" id="IPR015421">
    <property type="entry name" value="PyrdxlP-dep_Trfase_major"/>
</dbReference>
<dbReference type="FunFam" id="3.40.640.10:FF:000015">
    <property type="entry name" value="Aspartate aminotransferase"/>
    <property type="match status" value="1"/>
</dbReference>
<organism evidence="9">
    <name type="scientific">Caldilineaceae bacterium SB0661_bin_32</name>
    <dbReference type="NCBI Taxonomy" id="2605255"/>
    <lineage>
        <taxon>Bacteria</taxon>
        <taxon>Bacillati</taxon>
        <taxon>Chloroflexota</taxon>
        <taxon>Caldilineae</taxon>
        <taxon>Caldilineales</taxon>
        <taxon>Caldilineaceae</taxon>
    </lineage>
</organism>
<dbReference type="PRINTS" id="PR00799">
    <property type="entry name" value="TRANSAMINASE"/>
</dbReference>
<dbReference type="GO" id="GO:0030170">
    <property type="term" value="F:pyridoxal phosphate binding"/>
    <property type="evidence" value="ECO:0007669"/>
    <property type="project" value="InterPro"/>
</dbReference>
<dbReference type="NCBIfam" id="NF006719">
    <property type="entry name" value="PRK09257.1"/>
    <property type="match status" value="1"/>
</dbReference>
<dbReference type="Gene3D" id="3.40.640.10">
    <property type="entry name" value="Type I PLP-dependent aspartate aminotransferase-like (Major domain)"/>
    <property type="match status" value="1"/>
</dbReference>
<dbReference type="PROSITE" id="PS00105">
    <property type="entry name" value="AA_TRANSFER_CLASS_1"/>
    <property type="match status" value="1"/>
</dbReference>
<dbReference type="GO" id="GO:0033585">
    <property type="term" value="P:L-phenylalanine biosynthetic process from chorismate via phenylpyruvate"/>
    <property type="evidence" value="ECO:0007669"/>
    <property type="project" value="TreeGrafter"/>
</dbReference>